<organism evidence="4 5">
    <name type="scientific">Acidiphilium acidophilum</name>
    <name type="common">Thiobacillus acidophilus</name>
    <dbReference type="NCBI Taxonomy" id="76588"/>
    <lineage>
        <taxon>Bacteria</taxon>
        <taxon>Pseudomonadati</taxon>
        <taxon>Pseudomonadota</taxon>
        <taxon>Alphaproteobacteria</taxon>
        <taxon>Acetobacterales</taxon>
        <taxon>Acidocellaceae</taxon>
        <taxon>Acidiphilium</taxon>
    </lineage>
</organism>
<accession>A0AAW9DMR2</accession>
<keyword evidence="1" id="KW-0460">Magnesium</keyword>
<dbReference type="PIRSF" id="PIRSF036626">
    <property type="entry name" value="MPTBd_MobAlike"/>
    <property type="match status" value="1"/>
</dbReference>
<dbReference type="InterPro" id="IPR012184">
    <property type="entry name" value="Bifunc_Mopterin-bd"/>
</dbReference>
<proteinExistence type="predicted"/>
<dbReference type="SUPFAM" id="SSF53448">
    <property type="entry name" value="Nucleotide-diphospho-sugar transferases"/>
    <property type="match status" value="1"/>
</dbReference>
<dbReference type="CDD" id="cd04182">
    <property type="entry name" value="GT_2_like_f"/>
    <property type="match status" value="1"/>
</dbReference>
<dbReference type="AlphaFoldDB" id="A0AAW9DMR2"/>
<dbReference type="Gene3D" id="3.90.550.10">
    <property type="entry name" value="Spore Coat Polysaccharide Biosynthesis Protein SpsA, Chain A"/>
    <property type="match status" value="1"/>
</dbReference>
<dbReference type="SUPFAM" id="SSF53218">
    <property type="entry name" value="Molybdenum cofactor biosynthesis proteins"/>
    <property type="match status" value="1"/>
</dbReference>
<dbReference type="Pfam" id="PF12804">
    <property type="entry name" value="NTP_transf_3"/>
    <property type="match status" value="1"/>
</dbReference>
<protein>
    <submittedName>
        <fullName evidence="4">Molybdopterin-binding/glycosyltransferase family 2 protein</fullName>
    </submittedName>
</protein>
<feature type="domain" description="MobA-like NTP transferase" evidence="3">
    <location>
        <begin position="357"/>
        <end position="519"/>
    </location>
</feature>
<dbReference type="EMBL" id="JAWXYB010000018">
    <property type="protein sequence ID" value="MDX5930464.1"/>
    <property type="molecule type" value="Genomic_DNA"/>
</dbReference>
<evidence type="ECO:0000256" key="2">
    <source>
        <dbReference type="SAM" id="MobiDB-lite"/>
    </source>
</evidence>
<evidence type="ECO:0000313" key="5">
    <source>
        <dbReference type="Proteomes" id="UP001279553"/>
    </source>
</evidence>
<name>A0AAW9DMR2_ACIAO</name>
<dbReference type="CDD" id="cd03522">
    <property type="entry name" value="MoeA_like"/>
    <property type="match status" value="1"/>
</dbReference>
<sequence>MIFGPAALNDDLTGAVLAHNLKTAERVIAKGTILDPDVIARLREAGHDTITVARLAPTDRPEAEAAAALGAHLASPFLRVTDPVHGRVNIFSTTAGLFRVDRAGIAALNLIDEAITLATLPDAAPVAPGDMLATLKIIPFAVPDAVIAAATSRLDRHRLLEILPFRPLVAGLIVSRLPHLKDSAIRNTIEATSRRITARTGRLLDPIETPHALAPIAEAITRLRSEGAELILIAGASAVTDRADIAPAAIVAAGGVIERFGMPVDPGNLLCFGRIGAIPAIVLPGCARSPKLNGIDFVLDRVFAASPIDDATIAGLGVGGLLKEFAPRPSPRIPRPKSSASADPRSGNPGPGPRIAVIVLAAGKSSRAAPDNKLLVPTPDGRALIAVTVDHALASRAAATLVVLGHRANDIRAALHGRPIRFVEAPGYDRGMAESLKAGIAALPAEIDAALICLGDMPLVDTAAIDRLIAAYDPDEGRSIVIPTHRGRRGNPILWDRQFFPAIAALSGDTGARPILAANMDAVAEVAMPDDAVLRDFDTRDALAALKDHL</sequence>
<evidence type="ECO:0000259" key="3">
    <source>
        <dbReference type="Pfam" id="PF12804"/>
    </source>
</evidence>
<dbReference type="GO" id="GO:0016779">
    <property type="term" value="F:nucleotidyltransferase activity"/>
    <property type="evidence" value="ECO:0007669"/>
    <property type="project" value="UniProtKB-ARBA"/>
</dbReference>
<dbReference type="PANTHER" id="PTHR43777:SF1">
    <property type="entry name" value="MOLYBDENUM COFACTOR CYTIDYLYLTRANSFERASE"/>
    <property type="match status" value="1"/>
</dbReference>
<dbReference type="InterPro" id="IPR025877">
    <property type="entry name" value="MobA-like_NTP_Trfase"/>
</dbReference>
<dbReference type="InterPro" id="IPR036425">
    <property type="entry name" value="MoaB/Mog-like_dom_sf"/>
</dbReference>
<comment type="caution">
    <text evidence="4">The sequence shown here is derived from an EMBL/GenBank/DDBJ whole genome shotgun (WGS) entry which is preliminary data.</text>
</comment>
<reference evidence="4 5" key="1">
    <citation type="submission" date="2023-11" db="EMBL/GenBank/DDBJ databases">
        <title>MicrobeMod: A computational toolkit for identifying prokaryotic methylation and restriction-modification with nanopore sequencing.</title>
        <authorList>
            <person name="Crits-Christoph A."/>
            <person name="Kang S.C."/>
            <person name="Lee H."/>
            <person name="Ostrov N."/>
        </authorList>
    </citation>
    <scope>NUCLEOTIDE SEQUENCE [LARGE SCALE GENOMIC DNA]</scope>
    <source>
        <strain evidence="4 5">DSMZ 700</strain>
    </source>
</reference>
<evidence type="ECO:0000256" key="1">
    <source>
        <dbReference type="ARBA" id="ARBA00022842"/>
    </source>
</evidence>
<evidence type="ECO:0000313" key="4">
    <source>
        <dbReference type="EMBL" id="MDX5930464.1"/>
    </source>
</evidence>
<gene>
    <name evidence="4" type="ORF">SIL87_06770</name>
</gene>
<dbReference type="RefSeq" id="WP_319613409.1">
    <property type="nucleotide sequence ID" value="NZ_JAWXYB010000018.1"/>
</dbReference>
<dbReference type="PANTHER" id="PTHR43777">
    <property type="entry name" value="MOLYBDENUM COFACTOR CYTIDYLYLTRANSFERASE"/>
    <property type="match status" value="1"/>
</dbReference>
<dbReference type="InterPro" id="IPR029044">
    <property type="entry name" value="Nucleotide-diphossugar_trans"/>
</dbReference>
<dbReference type="Proteomes" id="UP001279553">
    <property type="component" value="Unassembled WGS sequence"/>
</dbReference>
<dbReference type="Gene3D" id="3.40.980.10">
    <property type="entry name" value="MoaB/Mog-like domain"/>
    <property type="match status" value="1"/>
</dbReference>
<keyword evidence="5" id="KW-1185">Reference proteome</keyword>
<feature type="region of interest" description="Disordered" evidence="2">
    <location>
        <begin position="327"/>
        <end position="351"/>
    </location>
</feature>